<comment type="caution">
    <text evidence="1">The sequence shown here is derived from an EMBL/GenBank/DDBJ whole genome shotgun (WGS) entry which is preliminary data.</text>
</comment>
<evidence type="ECO:0000313" key="2">
    <source>
        <dbReference type="Proteomes" id="UP000004473"/>
    </source>
</evidence>
<dbReference type="AlphaFoldDB" id="I2NWL4"/>
<accession>I2NWL4</accession>
<dbReference type="EMBL" id="AJMT01000013">
    <property type="protein sequence ID" value="EIG30225.1"/>
    <property type="molecule type" value="Genomic_DNA"/>
</dbReference>
<name>I2NWL4_NEISI</name>
<proteinExistence type="predicted"/>
<organism evidence="1 2">
    <name type="scientific">Neisseria sicca VK64</name>
    <dbReference type="NCBI Taxonomy" id="1095748"/>
    <lineage>
        <taxon>Bacteria</taxon>
        <taxon>Pseudomonadati</taxon>
        <taxon>Pseudomonadota</taxon>
        <taxon>Betaproteobacteria</taxon>
        <taxon>Neisseriales</taxon>
        <taxon>Neisseriaceae</taxon>
        <taxon>Neisseria</taxon>
    </lineage>
</organism>
<dbReference type="PATRIC" id="fig|1095748.3.peg.265"/>
<gene>
    <name evidence="1" type="ORF">HMPREF1051_0552</name>
</gene>
<evidence type="ECO:0000313" key="1">
    <source>
        <dbReference type="EMBL" id="EIG30225.1"/>
    </source>
</evidence>
<protein>
    <submittedName>
        <fullName evidence="1">Uncharacterized protein</fullName>
    </submittedName>
</protein>
<dbReference type="Proteomes" id="UP000004473">
    <property type="component" value="Unassembled WGS sequence"/>
</dbReference>
<sequence length="129" mass="14973">MFFYVNINNNIFNLIMIYCVNSFVGWILESDILDGCVGYKYPTYGLLSKEAQAVYDEGLKLWQAFYRADIERKIRDEYLLDKSGAGWYKIRNALKKAAPQTDFSPFETTYAALAAKLEPLVYEYGFLKE</sequence>
<reference evidence="1 2" key="1">
    <citation type="submission" date="2012-04" db="EMBL/GenBank/DDBJ databases">
        <authorList>
            <person name="Harkins D.M."/>
            <person name="Madupu R."/>
            <person name="Durkin A.S."/>
            <person name="Torralba M."/>
            <person name="Methe B."/>
            <person name="Sutton G.G."/>
            <person name="Nelson K.E."/>
        </authorList>
    </citation>
    <scope>NUCLEOTIDE SEQUENCE [LARGE SCALE GENOMIC DNA]</scope>
    <source>
        <strain evidence="1 2">VK64</strain>
    </source>
</reference>